<dbReference type="EMBL" id="AP017378">
    <property type="protein sequence ID" value="BBD07225.1"/>
    <property type="molecule type" value="Genomic_DNA"/>
</dbReference>
<evidence type="ECO:0000313" key="3">
    <source>
        <dbReference type="Proteomes" id="UP000269883"/>
    </source>
</evidence>
<dbReference type="KEGG" id="dfl:DFE_0499"/>
<reference evidence="2 3" key="1">
    <citation type="journal article" date="2018" name="Sci. Adv.">
        <title>Multi-heme cytochromes provide a pathway for survival in energy-limited environments.</title>
        <authorList>
            <person name="Deng X."/>
            <person name="Dohmae N."/>
            <person name="Nealson K.H."/>
            <person name="Hashimoto K."/>
            <person name="Okamoto A."/>
        </authorList>
    </citation>
    <scope>NUCLEOTIDE SEQUENCE [LARGE SCALE GENOMIC DNA]</scope>
    <source>
        <strain evidence="2 3">IS5</strain>
    </source>
</reference>
<gene>
    <name evidence="2" type="ORF">DFE_0499</name>
</gene>
<feature type="domain" description="PD-(D/E)XK endonuclease-like" evidence="1">
    <location>
        <begin position="684"/>
        <end position="965"/>
    </location>
</feature>
<dbReference type="SUPFAM" id="SSF52540">
    <property type="entry name" value="P-loop containing nucleoside triphosphate hydrolases"/>
    <property type="match status" value="1"/>
</dbReference>
<dbReference type="InterPro" id="IPR038726">
    <property type="entry name" value="PDDEXK_AddAB-type"/>
</dbReference>
<proteinExistence type="predicted"/>
<dbReference type="AlphaFoldDB" id="A0A2Z6AVL7"/>
<keyword evidence="3" id="KW-1185">Reference proteome</keyword>
<organism evidence="2 3">
    <name type="scientific">Desulfovibrio ferrophilus</name>
    <dbReference type="NCBI Taxonomy" id="241368"/>
    <lineage>
        <taxon>Bacteria</taxon>
        <taxon>Pseudomonadati</taxon>
        <taxon>Thermodesulfobacteriota</taxon>
        <taxon>Desulfovibrionia</taxon>
        <taxon>Desulfovibrionales</taxon>
        <taxon>Desulfovibrionaceae</taxon>
        <taxon>Desulfovibrio</taxon>
    </lineage>
</organism>
<protein>
    <recommendedName>
        <fullName evidence="1">PD-(D/E)XK endonuclease-like domain-containing protein</fullName>
    </recommendedName>
</protein>
<name>A0A2Z6AVL7_9BACT</name>
<accession>A0A2Z6AVL7</accession>
<dbReference type="Proteomes" id="UP000269883">
    <property type="component" value="Chromosome"/>
</dbReference>
<dbReference type="RefSeq" id="WP_126376279.1">
    <property type="nucleotide sequence ID" value="NZ_AP017378.1"/>
</dbReference>
<evidence type="ECO:0000313" key="2">
    <source>
        <dbReference type="EMBL" id="BBD07225.1"/>
    </source>
</evidence>
<evidence type="ECO:0000259" key="1">
    <source>
        <dbReference type="Pfam" id="PF12705"/>
    </source>
</evidence>
<dbReference type="Pfam" id="PF12705">
    <property type="entry name" value="PDDEXK_1"/>
    <property type="match status" value="1"/>
</dbReference>
<dbReference type="OrthoDB" id="9766257at2"/>
<sequence length="970" mass="109530">MTTPFTLIDWRSDCIGALIDLLLERTGGDMRDTLVIFPHQRPRRHLMERLGRDPRFSKPLFLPNMVSVNEWLPGLRRIIDPRPLITAGPLDRAGLLYGVVENLRREGRGLLGNLPLEREHFFPWGRLLADLMEELARHGITPANLSHMTSEVQELPAALLEQLGDISAGYEAALAERGWTTPGLDARAVMTHADKAATQEQQRTVFIVGFYALTGAEEAIFKALWQQGAEIILHTDPALAERPAQTHWACAEHVRWLRLWDTEIQHFGPDMGTRRPTLRFFEGFDLHSQLSRLSDELDVSERSDTAVVIPDTSCLMPVLHHLPEKDVNISMGYPLSRSSLFRLIETVLRLQETAAEPGRYYWREVIALIRHPYVKMLEPLPGVPVRGMLRELERFVRRGGKYLDPREWEPDWESLPEGALPPGVSPEHAMEAVRSVLNGCLDAFESASTLAELGQALLTLARTLVPEHGVENWHRFPIDAECLFRLSSAVVPAITDSSISHDRYGRSVLFSILRQLLEAERVPFEAEPLTGLQVMGMLESRLLRFSRVMVLDATEDKLPGTPAYDPLLPDPLRSLLGLPDGRHRSLVAAYNFHRLIAGADEACIFYQSGADGAGPGAGKAVRSRFVEQLLWDEEKRRGQVVQPDGKLLTSITLPVAGIPEVQYGIDKTETIQNKLDHVLRTTDLSATFLDSYLHCPARFFHERLTPLREPDEVSEAGDPAGLGQLVHAVLNEFFHPYLNQRMDISSLDPRPLQDLFSERLENEEFFRQMPYDMRRGLVASGRQRLARFIDESGDTTILALEKRHQANLDMDGTLLTVHGFFDRVDQRPEGHVILDYKTGAVMPPAQSLWSDTEFWQEILAWRAGDADPLPLLAKRLNSVQLPLYSWLFLQDKGAAPHNAAWVELRDNGQERSLFGPKVGEETRETAVCEYAPAMVRFVVRHMLSCSRFEAMPGPRCTYCSYAFGCEEKSR</sequence>
<dbReference type="InterPro" id="IPR027417">
    <property type="entry name" value="P-loop_NTPase"/>
</dbReference>
<dbReference type="InterPro" id="IPR011604">
    <property type="entry name" value="PDDEXK-like_dom_sf"/>
</dbReference>
<dbReference type="Gene3D" id="3.90.320.10">
    <property type="match status" value="1"/>
</dbReference>